<dbReference type="AlphaFoldDB" id="A0A0E2YX72"/>
<comment type="caution">
    <text evidence="10">The sequence shown here is derived from an EMBL/GenBank/DDBJ whole genome shotgun (WGS) entry which is preliminary data.</text>
</comment>
<dbReference type="InterPro" id="IPR036393">
    <property type="entry name" value="AceGlu_kinase-like_sf"/>
</dbReference>
<feature type="binding site" evidence="8">
    <location>
        <position position="17"/>
    </location>
    <ligand>
        <name>ATP</name>
        <dbReference type="ChEBI" id="CHEBI:30616"/>
    </ligand>
</feature>
<organism evidence="10 11">
    <name type="scientific">Nitrosococcus oceani C-27</name>
    <dbReference type="NCBI Taxonomy" id="314279"/>
    <lineage>
        <taxon>Bacteria</taxon>
        <taxon>Pseudomonadati</taxon>
        <taxon>Pseudomonadota</taxon>
        <taxon>Gammaproteobacteria</taxon>
        <taxon>Chromatiales</taxon>
        <taxon>Chromatiaceae</taxon>
        <taxon>Nitrosococcus</taxon>
    </lineage>
</organism>
<comment type="catalytic activity">
    <reaction evidence="8">
        <text>L-glutamate + ATP = L-glutamyl 5-phosphate + ADP</text>
        <dbReference type="Rhea" id="RHEA:14877"/>
        <dbReference type="ChEBI" id="CHEBI:29985"/>
        <dbReference type="ChEBI" id="CHEBI:30616"/>
        <dbReference type="ChEBI" id="CHEBI:58274"/>
        <dbReference type="ChEBI" id="CHEBI:456216"/>
        <dbReference type="EC" id="2.7.2.11"/>
    </reaction>
</comment>
<dbReference type="PIRSF" id="PIRSF000729">
    <property type="entry name" value="GK"/>
    <property type="match status" value="1"/>
</dbReference>
<comment type="subcellular location">
    <subcellularLocation>
        <location evidence="8">Cytoplasm</location>
    </subcellularLocation>
</comment>
<comment type="similarity">
    <text evidence="8">Belongs to the glutamate 5-kinase family.</text>
</comment>
<comment type="pathway">
    <text evidence="8">Amino-acid biosynthesis; L-proline biosynthesis; L-glutamate 5-semialdehyde from L-glutamate: step 1/2.</text>
</comment>
<protein>
    <recommendedName>
        <fullName evidence="8">Glutamate 5-kinase</fullName>
        <ecNumber evidence="8">2.7.2.11</ecNumber>
    </recommendedName>
    <alternativeName>
        <fullName evidence="8">Gamma-glutamyl kinase</fullName>
        <shortName evidence="8">GK</shortName>
    </alternativeName>
</protein>
<dbReference type="Gene3D" id="3.40.1160.10">
    <property type="entry name" value="Acetylglutamate kinase-like"/>
    <property type="match status" value="2"/>
</dbReference>
<feature type="binding site" evidence="8">
    <location>
        <position position="156"/>
    </location>
    <ligand>
        <name>substrate</name>
    </ligand>
</feature>
<dbReference type="InterPro" id="IPR001057">
    <property type="entry name" value="Glu/AcGlu_kinase"/>
</dbReference>
<dbReference type="HOGENOM" id="CLU_025400_2_0_6"/>
<dbReference type="GO" id="GO:0055129">
    <property type="term" value="P:L-proline biosynthetic process"/>
    <property type="evidence" value="ECO:0007669"/>
    <property type="project" value="UniProtKB-UniRule"/>
</dbReference>
<dbReference type="OrthoDB" id="9804434at2"/>
<evidence type="ECO:0000256" key="3">
    <source>
        <dbReference type="ARBA" id="ARBA00022650"/>
    </source>
</evidence>
<dbReference type="GO" id="GO:0003723">
    <property type="term" value="F:RNA binding"/>
    <property type="evidence" value="ECO:0007669"/>
    <property type="project" value="InterPro"/>
</dbReference>
<keyword evidence="7 8" id="KW-0067">ATP-binding</keyword>
<dbReference type="SUPFAM" id="SSF53633">
    <property type="entry name" value="Carbamate kinase-like"/>
    <property type="match status" value="1"/>
</dbReference>
<dbReference type="GO" id="GO:0005524">
    <property type="term" value="F:ATP binding"/>
    <property type="evidence" value="ECO:0007669"/>
    <property type="project" value="UniProtKB-KW"/>
</dbReference>
<evidence type="ECO:0000256" key="2">
    <source>
        <dbReference type="ARBA" id="ARBA00022605"/>
    </source>
</evidence>
<evidence type="ECO:0000259" key="9">
    <source>
        <dbReference type="SMART" id="SM00359"/>
    </source>
</evidence>
<dbReference type="SMR" id="A0A0E2YX72"/>
<dbReference type="FunFam" id="3.40.1160.10:FF:000018">
    <property type="entry name" value="Glutamate 5-kinase"/>
    <property type="match status" value="1"/>
</dbReference>
<dbReference type="SMART" id="SM00359">
    <property type="entry name" value="PUA"/>
    <property type="match status" value="1"/>
</dbReference>
<dbReference type="PANTHER" id="PTHR43654:SF1">
    <property type="entry name" value="ISOPENTENYL PHOSPHATE KINASE"/>
    <property type="match status" value="1"/>
</dbReference>
<dbReference type="GO" id="GO:0004349">
    <property type="term" value="F:glutamate 5-kinase activity"/>
    <property type="evidence" value="ECO:0007669"/>
    <property type="project" value="UniProtKB-UniRule"/>
</dbReference>
<keyword evidence="5 8" id="KW-0547">Nucleotide-binding</keyword>
<dbReference type="PANTHER" id="PTHR43654">
    <property type="entry name" value="GLUTAMATE 5-KINASE"/>
    <property type="match status" value="1"/>
</dbReference>
<dbReference type="EC" id="2.7.2.11" evidence="8"/>
<dbReference type="SUPFAM" id="SSF88697">
    <property type="entry name" value="PUA domain-like"/>
    <property type="match status" value="1"/>
</dbReference>
<dbReference type="InterPro" id="IPR015947">
    <property type="entry name" value="PUA-like_sf"/>
</dbReference>
<keyword evidence="4 8" id="KW-0808">Transferase</keyword>
<feature type="domain" description="PUA" evidence="9">
    <location>
        <begin position="284"/>
        <end position="367"/>
    </location>
</feature>
<dbReference type="InterPro" id="IPR019797">
    <property type="entry name" value="Glutamate_5-kinase_CS"/>
</dbReference>
<dbReference type="EMBL" id="JPGN01000088">
    <property type="protein sequence ID" value="KFI18043.1"/>
    <property type="molecule type" value="Genomic_DNA"/>
</dbReference>
<dbReference type="PROSITE" id="PS50890">
    <property type="entry name" value="PUA"/>
    <property type="match status" value="1"/>
</dbReference>
<dbReference type="NCBIfam" id="TIGR01027">
    <property type="entry name" value="proB"/>
    <property type="match status" value="1"/>
</dbReference>
<dbReference type="Proteomes" id="UP000028839">
    <property type="component" value="Unassembled WGS sequence"/>
</dbReference>
<feature type="binding site" evidence="8">
    <location>
        <position position="57"/>
    </location>
    <ligand>
        <name>substrate</name>
    </ligand>
</feature>
<evidence type="ECO:0000256" key="1">
    <source>
        <dbReference type="ARBA" id="ARBA00022490"/>
    </source>
</evidence>
<keyword evidence="6 8" id="KW-0418">Kinase</keyword>
<dbReference type="InterPro" id="IPR001048">
    <property type="entry name" value="Asp/Glu/Uridylate_kinase"/>
</dbReference>
<evidence type="ECO:0000256" key="5">
    <source>
        <dbReference type="ARBA" id="ARBA00022741"/>
    </source>
</evidence>
<name>A0A0E2YX72_9GAMM</name>
<evidence type="ECO:0000313" key="11">
    <source>
        <dbReference type="Proteomes" id="UP000028839"/>
    </source>
</evidence>
<dbReference type="PRINTS" id="PR00474">
    <property type="entry name" value="GLU5KINASE"/>
</dbReference>
<dbReference type="InterPro" id="IPR005715">
    <property type="entry name" value="Glu_5kinase/COase_Synthase"/>
</dbReference>
<keyword evidence="2 8" id="KW-0028">Amino-acid biosynthesis</keyword>
<dbReference type="PROSITE" id="PS00902">
    <property type="entry name" value="GLUTAMATE_5_KINASE"/>
    <property type="match status" value="1"/>
</dbReference>
<dbReference type="InterPro" id="IPR041739">
    <property type="entry name" value="G5K_ProB"/>
</dbReference>
<dbReference type="CDD" id="cd21157">
    <property type="entry name" value="PUA_G5K"/>
    <property type="match status" value="1"/>
</dbReference>
<dbReference type="Pfam" id="PF00696">
    <property type="entry name" value="AA_kinase"/>
    <property type="match status" value="1"/>
</dbReference>
<dbReference type="Pfam" id="PF01472">
    <property type="entry name" value="PUA"/>
    <property type="match status" value="1"/>
</dbReference>
<sequence length="375" mass="40958">MGNHRSDLKATRRWVVKVGSALLTANGRGLDTGCIQELASHIARLRNKGYTIVLVSSGSVAAGMERLGWRRRPRALYELQAAAAVGQMGLIQAYESEFQHHNQHTAQILLTHEDLANRSRYLNARSTLRTLLRLGVVPIVNENDTVATEEIRFGDNDTLSALVANLVEAELLVILTDQEGLFDADPRHYPNASFISEAAANKTELDGMANSRAGALGRGGMITKIRAARRAARSGAITVIASGKEPKILQRIASGETVGTLLWPDRQPLAARKQWLAGQLQTKGRLWLDTGAVKVVREAGRSLLPIGVLACEGNFARGEVVSCLDSDAREIACGLVNYNAEETRRILGHSSHQIEQILGYVDEEELIHRDNLVLL</sequence>
<comment type="caution">
    <text evidence="8">Lacks conserved residue(s) required for the propagation of feature annotation.</text>
</comment>
<evidence type="ECO:0000256" key="6">
    <source>
        <dbReference type="ARBA" id="ARBA00022777"/>
    </source>
</evidence>
<dbReference type="Gene3D" id="2.30.130.10">
    <property type="entry name" value="PUA domain"/>
    <property type="match status" value="1"/>
</dbReference>
<evidence type="ECO:0000313" key="10">
    <source>
        <dbReference type="EMBL" id="KFI18043.1"/>
    </source>
</evidence>
<reference evidence="10 11" key="1">
    <citation type="submission" date="2014-07" db="EMBL/GenBank/DDBJ databases">
        <title>Comparative analysis of Nitrosococcus oceani genome inventories of strains from Pacific and Atlantic gyres.</title>
        <authorList>
            <person name="Lim C.K."/>
            <person name="Wang L."/>
            <person name="Sayavedra-Soto L.A."/>
            <person name="Klotz M.G."/>
        </authorList>
    </citation>
    <scope>NUCLEOTIDE SEQUENCE [LARGE SCALE GENOMIC DNA]</scope>
    <source>
        <strain evidence="10 11">C-27</strain>
    </source>
</reference>
<dbReference type="FunFam" id="2.30.130.10:FF:000007">
    <property type="entry name" value="Glutamate 5-kinase"/>
    <property type="match status" value="1"/>
</dbReference>
<evidence type="ECO:0000256" key="4">
    <source>
        <dbReference type="ARBA" id="ARBA00022679"/>
    </source>
</evidence>
<gene>
    <name evidence="8" type="primary">proB</name>
    <name evidence="10" type="ORF">IB75_16125</name>
</gene>
<evidence type="ECO:0000256" key="7">
    <source>
        <dbReference type="ARBA" id="ARBA00022840"/>
    </source>
</evidence>
<keyword evidence="3 8" id="KW-0641">Proline biosynthesis</keyword>
<dbReference type="InterPro" id="IPR002478">
    <property type="entry name" value="PUA"/>
</dbReference>
<dbReference type="UniPathway" id="UPA00098">
    <property type="reaction ID" value="UER00359"/>
</dbReference>
<dbReference type="GO" id="GO:0005829">
    <property type="term" value="C:cytosol"/>
    <property type="evidence" value="ECO:0007669"/>
    <property type="project" value="TreeGrafter"/>
</dbReference>
<dbReference type="InterPro" id="IPR011529">
    <property type="entry name" value="Glu_5kinase"/>
</dbReference>
<keyword evidence="1 8" id="KW-0963">Cytoplasm</keyword>
<dbReference type="InterPro" id="IPR036974">
    <property type="entry name" value="PUA_sf"/>
</dbReference>
<feature type="binding site" evidence="8">
    <location>
        <begin position="176"/>
        <end position="177"/>
    </location>
    <ligand>
        <name>ATP</name>
        <dbReference type="ChEBI" id="CHEBI:30616"/>
    </ligand>
</feature>
<dbReference type="HAMAP" id="MF_00456">
    <property type="entry name" value="ProB"/>
    <property type="match status" value="1"/>
</dbReference>
<feature type="binding site" evidence="8">
    <location>
        <position position="144"/>
    </location>
    <ligand>
        <name>substrate</name>
    </ligand>
</feature>
<dbReference type="CDD" id="cd04242">
    <property type="entry name" value="AAK_G5K_ProB"/>
    <property type="match status" value="1"/>
</dbReference>
<comment type="function">
    <text evidence="8">Catalyzes the transfer of a phosphate group to glutamate to form L-glutamate 5-phosphate.</text>
</comment>
<proteinExistence type="inferred from homology"/>
<evidence type="ECO:0000256" key="8">
    <source>
        <dbReference type="HAMAP-Rule" id="MF_00456"/>
    </source>
</evidence>
<accession>A0A0E2YX72</accession>